<proteinExistence type="predicted"/>
<evidence type="ECO:0000256" key="4">
    <source>
        <dbReference type="SAM" id="SignalP"/>
    </source>
</evidence>
<organism evidence="7 8">
    <name type="scientific">Aequorivita sublithincola (strain DSM 14238 / LMG 21431 / ACAM 643 / 9-3)</name>
    <dbReference type="NCBI Taxonomy" id="746697"/>
    <lineage>
        <taxon>Bacteria</taxon>
        <taxon>Pseudomonadati</taxon>
        <taxon>Bacteroidota</taxon>
        <taxon>Flavobacteriia</taxon>
        <taxon>Flavobacteriales</taxon>
        <taxon>Flavobacteriaceae</taxon>
        <taxon>Aequorivita</taxon>
    </lineage>
</organism>
<accession>I3YZM9</accession>
<evidence type="ECO:0000256" key="3">
    <source>
        <dbReference type="ARBA" id="ARBA00023008"/>
    </source>
</evidence>
<dbReference type="Proteomes" id="UP000006049">
    <property type="component" value="Chromosome"/>
</dbReference>
<dbReference type="eggNOG" id="COG3794">
    <property type="taxonomic scope" value="Bacteria"/>
</dbReference>
<feature type="domain" description="Secretion system C-terminal sorting" evidence="6">
    <location>
        <begin position="122"/>
        <end position="189"/>
    </location>
</feature>
<dbReference type="InterPro" id="IPR008972">
    <property type="entry name" value="Cupredoxin"/>
</dbReference>
<dbReference type="Pfam" id="PF18962">
    <property type="entry name" value="Por_Secre_tail"/>
    <property type="match status" value="1"/>
</dbReference>
<keyword evidence="3" id="KW-0186">Copper</keyword>
<evidence type="ECO:0000313" key="7">
    <source>
        <dbReference type="EMBL" id="AFL82447.1"/>
    </source>
</evidence>
<keyword evidence="2 4" id="KW-0732">Signal</keyword>
<feature type="domain" description="Blue (type 1) copper" evidence="5">
    <location>
        <begin position="35"/>
        <end position="107"/>
    </location>
</feature>
<evidence type="ECO:0000256" key="1">
    <source>
        <dbReference type="ARBA" id="ARBA00022723"/>
    </source>
</evidence>
<dbReference type="KEGG" id="asl:Aeqsu_3009"/>
<feature type="chain" id="PRO_5003683087" evidence="4">
    <location>
        <begin position="19"/>
        <end position="192"/>
    </location>
</feature>
<dbReference type="STRING" id="746697.Aeqsu_3009"/>
<dbReference type="AlphaFoldDB" id="I3YZM9"/>
<evidence type="ECO:0000313" key="8">
    <source>
        <dbReference type="Proteomes" id="UP000006049"/>
    </source>
</evidence>
<protein>
    <submittedName>
        <fullName evidence="7">Plastocyanin</fullName>
    </submittedName>
</protein>
<dbReference type="GO" id="GO:0009055">
    <property type="term" value="F:electron transfer activity"/>
    <property type="evidence" value="ECO:0007669"/>
    <property type="project" value="InterPro"/>
</dbReference>
<sequence length="192" mass="21110">MKKITLLIAFFAITTISAQTTFDLDWKIGINGSDASITIEVGDAVRWTLRDNIAHTISSIAGSSVETFDSGTISGEGTEYLYVFTVEGSNDYKCNFHPNMNGTITVENTMSVTDKFVKNLKLYPNPVKNDLTIFSLFKVDSYQIYNVLGTLVSEGRGAGNITQVDMSKMNSGLYFVKVSSNNLQTTLKIAKK</sequence>
<gene>
    <name evidence="7" type="ordered locus">Aeqsu_3009</name>
</gene>
<dbReference type="PATRIC" id="fig|746697.3.peg.3064"/>
<dbReference type="PANTHER" id="PTHR36507:SF1">
    <property type="entry name" value="BLL1555 PROTEIN"/>
    <property type="match status" value="1"/>
</dbReference>
<dbReference type="InterPro" id="IPR026444">
    <property type="entry name" value="Secre_tail"/>
</dbReference>
<dbReference type="NCBIfam" id="TIGR04183">
    <property type="entry name" value="Por_Secre_tail"/>
    <property type="match status" value="1"/>
</dbReference>
<feature type="signal peptide" evidence="4">
    <location>
        <begin position="1"/>
        <end position="18"/>
    </location>
</feature>
<reference evidence="7 8" key="1">
    <citation type="submission" date="2012-06" db="EMBL/GenBank/DDBJ databases">
        <title>The complete genome of Aequorivita sublithincola DSM 14238.</title>
        <authorList>
            <consortium name="US DOE Joint Genome Institute (JGI-PGF)"/>
            <person name="Lucas S."/>
            <person name="Copeland A."/>
            <person name="Lapidus A."/>
            <person name="Goodwin L."/>
            <person name="Pitluck S."/>
            <person name="Peters L."/>
            <person name="Munk A.C.C."/>
            <person name="Kyrpides N."/>
            <person name="Mavromatis K."/>
            <person name="Pagani I."/>
            <person name="Ivanova N."/>
            <person name="Ovchinnikova G."/>
            <person name="Zeytun A."/>
            <person name="Detter J.C."/>
            <person name="Han C."/>
            <person name="Land M."/>
            <person name="Hauser L."/>
            <person name="Markowitz V."/>
            <person name="Cheng J.-F."/>
            <person name="Hugenholtz P."/>
            <person name="Woyke T."/>
            <person name="Wu D."/>
            <person name="Tindall B."/>
            <person name="Faehnrich R."/>
            <person name="Brambilla E."/>
            <person name="Klenk H.-P."/>
            <person name="Eisen J.A."/>
        </authorList>
    </citation>
    <scope>NUCLEOTIDE SEQUENCE [LARGE SCALE GENOMIC DNA]</scope>
    <source>
        <strain evidence="8">DSM 14238 / LMG 21431 / ACAM 643 / 9-3</strain>
    </source>
</reference>
<dbReference type="HOGENOM" id="CLU_121828_0_0_10"/>
<dbReference type="GO" id="GO:0005507">
    <property type="term" value="F:copper ion binding"/>
    <property type="evidence" value="ECO:0007669"/>
    <property type="project" value="InterPro"/>
</dbReference>
<evidence type="ECO:0000259" key="5">
    <source>
        <dbReference type="Pfam" id="PF00127"/>
    </source>
</evidence>
<keyword evidence="1" id="KW-0479">Metal-binding</keyword>
<name>I3YZM9_AEQSU</name>
<dbReference type="Pfam" id="PF00127">
    <property type="entry name" value="Copper-bind"/>
    <property type="match status" value="1"/>
</dbReference>
<dbReference type="PANTHER" id="PTHR36507">
    <property type="entry name" value="BLL1555 PROTEIN"/>
    <property type="match status" value="1"/>
</dbReference>
<evidence type="ECO:0000256" key="2">
    <source>
        <dbReference type="ARBA" id="ARBA00022729"/>
    </source>
</evidence>
<dbReference type="Gene3D" id="2.60.40.420">
    <property type="entry name" value="Cupredoxins - blue copper proteins"/>
    <property type="match status" value="1"/>
</dbReference>
<keyword evidence="8" id="KW-1185">Reference proteome</keyword>
<dbReference type="InterPro" id="IPR000923">
    <property type="entry name" value="BlueCu_1"/>
</dbReference>
<dbReference type="InterPro" id="IPR052721">
    <property type="entry name" value="ET_Amicyanin"/>
</dbReference>
<dbReference type="OrthoDB" id="849076at2"/>
<dbReference type="EMBL" id="CP003280">
    <property type="protein sequence ID" value="AFL82447.1"/>
    <property type="molecule type" value="Genomic_DNA"/>
</dbReference>
<evidence type="ECO:0000259" key="6">
    <source>
        <dbReference type="Pfam" id="PF18962"/>
    </source>
</evidence>
<dbReference type="RefSeq" id="WP_014783696.1">
    <property type="nucleotide sequence ID" value="NC_018013.1"/>
</dbReference>
<dbReference type="SUPFAM" id="SSF49503">
    <property type="entry name" value="Cupredoxins"/>
    <property type="match status" value="1"/>
</dbReference>